<evidence type="ECO:0000256" key="1">
    <source>
        <dbReference type="ARBA" id="ARBA00004167"/>
    </source>
</evidence>
<dbReference type="OrthoDB" id="406981at2759"/>
<dbReference type="PROSITE" id="PS50020">
    <property type="entry name" value="WW_DOMAIN_2"/>
    <property type="match status" value="1"/>
</dbReference>
<proteinExistence type="predicted"/>
<keyword evidence="8" id="KW-0732">Signal</keyword>
<keyword evidence="2" id="KW-0808">Transferase</keyword>
<accession>A0A9D4TX65</accession>
<feature type="compositionally biased region" description="Low complexity" evidence="7">
    <location>
        <begin position="484"/>
        <end position="493"/>
    </location>
</feature>
<feature type="compositionally biased region" description="Polar residues" evidence="7">
    <location>
        <begin position="472"/>
        <end position="482"/>
    </location>
</feature>
<dbReference type="InterPro" id="IPR036020">
    <property type="entry name" value="WW_dom_sf"/>
</dbReference>
<dbReference type="InterPro" id="IPR027417">
    <property type="entry name" value="P-loop_NTPase"/>
</dbReference>
<dbReference type="Gene3D" id="3.40.50.300">
    <property type="entry name" value="P-loop containing nucleotide triphosphate hydrolases"/>
    <property type="match status" value="1"/>
</dbReference>
<evidence type="ECO:0000313" key="10">
    <source>
        <dbReference type="EMBL" id="KAI3436781.1"/>
    </source>
</evidence>
<dbReference type="PANTHER" id="PTHR12812">
    <property type="entry name" value="HEPARAN SULFATE 6-O-SULFOTRANSFERASE 3"/>
    <property type="match status" value="1"/>
</dbReference>
<comment type="subcellular location">
    <subcellularLocation>
        <location evidence="1">Membrane</location>
        <topology evidence="1">Single-pass membrane protein</topology>
    </subcellularLocation>
</comment>
<evidence type="ECO:0000313" key="11">
    <source>
        <dbReference type="Proteomes" id="UP001055712"/>
    </source>
</evidence>
<evidence type="ECO:0000256" key="4">
    <source>
        <dbReference type="ARBA" id="ARBA00022989"/>
    </source>
</evidence>
<keyword evidence="3" id="KW-0812">Transmembrane</keyword>
<evidence type="ECO:0000256" key="6">
    <source>
        <dbReference type="ARBA" id="ARBA00023180"/>
    </source>
</evidence>
<feature type="compositionally biased region" description="Low complexity" evidence="7">
    <location>
        <begin position="513"/>
        <end position="548"/>
    </location>
</feature>
<feature type="chain" id="PRO_5038941896" description="WW domain-containing protein" evidence="8">
    <location>
        <begin position="18"/>
        <end position="858"/>
    </location>
</feature>
<sequence>MRTALLAVLLSLAVAAAEFTATATELPPRQAHCQPRARVPRSQHAECTHLVRQYMQERTADFDAPHDVDKMLFFLHVPRTAGKTYANCFLRTALPPSKRCAKSYDVLRLNASLPGCQALVSHDDFSISQFFPPAAATITQLRRPVERLISSYEFAVDVAAKGVLRLETPRKNPKRRADFVGTLEVWPWSILIPWFKRDMAARMEKLRLGAIRDPTAWRNYTSPKNRTYYWNEAKNSSVWTLPEADPVLNPYNNSLVMPLHDFIEHPIAAELLHNGGTLQVLGLTNYSYWSRQAQALRRCVTANSVAREMLLTLATKRLKHMAHVGITERLEESVLSLAADMALNLSSPAYKYTSSSAFTYDEGAADDEDPLTFLSFTIEQGQEKNVTLTRREAALHMEQIAEEQWLLKLETEEMAARLNVLVNMEARWLDEQDAPQLDNADRGFVQERRQEAQDSQVAAGAEAVARERPGNCSASADGSCSVDQEGQQQQQQGAGQGTEFKSAADAFEQQDVQQQGLSEELQQQDGQQEGAGQQQTEEAPQQEQPEAQGEGEEEEEGSTFDNIDSPWSEEIVALDNELVAKKERLRQVDTELLSLQNSGLVVSADEATGRAKQLIPDQYFLMLNDTLGQAYVRCAAAGKGRREKGKVYRDLRTPWGETFEFGSDSRALIAPEIRSRIHQLNSLDEELWKAGNELLEGKLAEQREAGLLQTFPPWTAAGRQRRHQGRNETSTRRRALQSDEEAKTGEGQKGKPAVHDSGESLYASEPAASAEDDATRQQGTAAADAAALGADVSATAAAGAEATTTEAHTRLTAAEARGVGDAANNVGGNTNALSRDDGFLEAASSEAPAQLLQEHDEL</sequence>
<dbReference type="InterPro" id="IPR010635">
    <property type="entry name" value="Heparan_SO4-6-sulfoTrfase"/>
</dbReference>
<keyword evidence="4" id="KW-1133">Transmembrane helix</keyword>
<dbReference type="GO" id="GO:0016020">
    <property type="term" value="C:membrane"/>
    <property type="evidence" value="ECO:0007669"/>
    <property type="project" value="UniProtKB-SubCell"/>
</dbReference>
<reference evidence="10" key="2">
    <citation type="submission" date="2020-11" db="EMBL/GenBank/DDBJ databases">
        <authorList>
            <person name="Cecchin M."/>
            <person name="Marcolungo L."/>
            <person name="Rossato M."/>
            <person name="Girolomoni L."/>
            <person name="Cosentino E."/>
            <person name="Cuine S."/>
            <person name="Li-Beisson Y."/>
            <person name="Delledonne M."/>
            <person name="Ballottari M."/>
        </authorList>
    </citation>
    <scope>NUCLEOTIDE SEQUENCE</scope>
    <source>
        <strain evidence="10">211/11P</strain>
        <tissue evidence="10">Whole cell</tissue>
    </source>
</reference>
<evidence type="ECO:0000256" key="2">
    <source>
        <dbReference type="ARBA" id="ARBA00022679"/>
    </source>
</evidence>
<protein>
    <recommendedName>
        <fullName evidence="9">WW domain-containing protein</fullName>
    </recommendedName>
</protein>
<evidence type="ECO:0000256" key="7">
    <source>
        <dbReference type="SAM" id="MobiDB-lite"/>
    </source>
</evidence>
<dbReference type="AlphaFoldDB" id="A0A9D4TX65"/>
<evidence type="ECO:0000256" key="3">
    <source>
        <dbReference type="ARBA" id="ARBA00022692"/>
    </source>
</evidence>
<dbReference type="Proteomes" id="UP001055712">
    <property type="component" value="Unassembled WGS sequence"/>
</dbReference>
<evidence type="ECO:0000256" key="8">
    <source>
        <dbReference type="SAM" id="SignalP"/>
    </source>
</evidence>
<keyword evidence="5" id="KW-0472">Membrane</keyword>
<feature type="region of interest" description="Disordered" evidence="7">
    <location>
        <begin position="710"/>
        <end position="858"/>
    </location>
</feature>
<name>A0A9D4TX65_CHLVU</name>
<reference evidence="10" key="1">
    <citation type="journal article" date="2019" name="Plant J.">
        <title>Chlorella vulgaris genome assembly and annotation reveals the molecular basis for metabolic acclimation to high light conditions.</title>
        <authorList>
            <person name="Cecchin M."/>
            <person name="Marcolungo L."/>
            <person name="Rossato M."/>
            <person name="Girolomoni L."/>
            <person name="Cosentino E."/>
            <person name="Cuine S."/>
            <person name="Li-Beisson Y."/>
            <person name="Delledonne M."/>
            <person name="Ballottari M."/>
        </authorList>
    </citation>
    <scope>NUCLEOTIDE SEQUENCE</scope>
    <source>
        <strain evidence="10">211/11P</strain>
    </source>
</reference>
<feature type="signal peptide" evidence="8">
    <location>
        <begin position="1"/>
        <end position="17"/>
    </location>
</feature>
<dbReference type="EMBL" id="SIDB01000002">
    <property type="protein sequence ID" value="KAI3436781.1"/>
    <property type="molecule type" value="Genomic_DNA"/>
</dbReference>
<dbReference type="PANTHER" id="PTHR12812:SF0">
    <property type="entry name" value="HEPARAN-SULFATE 6-O-SULFOTRANSFERASE"/>
    <property type="match status" value="1"/>
</dbReference>
<evidence type="ECO:0000259" key="9">
    <source>
        <dbReference type="PROSITE" id="PS50020"/>
    </source>
</evidence>
<comment type="caution">
    <text evidence="10">The sequence shown here is derived from an EMBL/GenBank/DDBJ whole genome shotgun (WGS) entry which is preliminary data.</text>
</comment>
<feature type="compositionally biased region" description="Acidic residues" evidence="7">
    <location>
        <begin position="549"/>
        <end position="558"/>
    </location>
</feature>
<dbReference type="InterPro" id="IPR001202">
    <property type="entry name" value="WW_dom"/>
</dbReference>
<keyword evidence="6" id="KW-0325">Glycoprotein</keyword>
<dbReference type="GO" id="GO:0017095">
    <property type="term" value="F:heparan sulfate 6-sulfotransferase activity"/>
    <property type="evidence" value="ECO:0007669"/>
    <property type="project" value="TreeGrafter"/>
</dbReference>
<feature type="compositionally biased region" description="Low complexity" evidence="7">
    <location>
        <begin position="776"/>
        <end position="832"/>
    </location>
</feature>
<feature type="compositionally biased region" description="Basic and acidic residues" evidence="7">
    <location>
        <begin position="725"/>
        <end position="758"/>
    </location>
</feature>
<feature type="region of interest" description="Disordered" evidence="7">
    <location>
        <begin position="447"/>
        <end position="566"/>
    </location>
</feature>
<keyword evidence="11" id="KW-1185">Reference proteome</keyword>
<gene>
    <name evidence="10" type="ORF">D9Q98_006192</name>
</gene>
<feature type="domain" description="WW" evidence="9">
    <location>
        <begin position="214"/>
        <end position="244"/>
    </location>
</feature>
<dbReference type="SUPFAM" id="SSF51045">
    <property type="entry name" value="WW domain"/>
    <property type="match status" value="1"/>
</dbReference>
<organism evidence="10 11">
    <name type="scientific">Chlorella vulgaris</name>
    <name type="common">Green alga</name>
    <dbReference type="NCBI Taxonomy" id="3077"/>
    <lineage>
        <taxon>Eukaryota</taxon>
        <taxon>Viridiplantae</taxon>
        <taxon>Chlorophyta</taxon>
        <taxon>core chlorophytes</taxon>
        <taxon>Trebouxiophyceae</taxon>
        <taxon>Chlorellales</taxon>
        <taxon>Chlorellaceae</taxon>
        <taxon>Chlorella clade</taxon>
        <taxon>Chlorella</taxon>
    </lineage>
</organism>
<dbReference type="CDD" id="cd00201">
    <property type="entry name" value="WW"/>
    <property type="match status" value="1"/>
</dbReference>
<evidence type="ECO:0000256" key="5">
    <source>
        <dbReference type="ARBA" id="ARBA00023136"/>
    </source>
</evidence>